<dbReference type="Pfam" id="PF13855">
    <property type="entry name" value="LRR_8"/>
    <property type="match status" value="1"/>
</dbReference>
<protein>
    <submittedName>
        <fullName evidence="1">Uncharacterized protein</fullName>
    </submittedName>
</protein>
<dbReference type="Proteomes" id="UP001141806">
    <property type="component" value="Unassembled WGS sequence"/>
</dbReference>
<sequence length="796" mass="88617">MDEVELPLLAAGAVLKRWSCLFRFDWTLIPFVPENYSLGSNFLLYLAEFFSLVSRIQASTETYTSRVWDPTGSLPAKKKEIHHALHFAVLHRPDFRQIPQTTEFNAEELIHRSTALSEERRRTLETTNQGMEVDSGLVRLCIEAATESGSSVEKWRRQRRTLERLPTQLAEALLRRLLHRRLLLPSLLEVFKHCIEEIDLKGESSVNAEWMAYLGAFRYLRALNLAECQRINNSALWAITGMDSLQDLDLSGCKRVTDAGIAHLLSIPNLRKLCISGTCLSADAVTRLSSLINLTILDLGGLPVTDLALSSLQVLTKLEYLDLWGSKISNEGVSLLKIFTKLSFLNLAWTNVTKLPDLPSLECLNMSNCTISSVVEGAHNGVKVALRKLLFIGATLVDVHEVFFYIDASCLTFLDLSHSALHDFHFLVSMDALTHLDVSFSGMGDDSIALLARVGANLKHLNLSNTRLTSAGVEILVGHVPNLETLSLSHTAIDDIALSYISMIPSLRVVNLSNTAIKGFNYWVDDDLDQVPSLTALQNLNHLVWLDLEGTQIGDGAMSPLSNLRELNHLYLKGGNISDISLELLASIPKLKFLGICGAVLTNAGLNSFKPPAMLEMLDLKGCWLLTEDALSLFHKNHPQIEVKHEFAQGLFADQVVRERPSSLQVSSGSSQLKHKKGKISLTPRQFLKEIDERLKYSRAELLELQFSPLSCASPLGRGVVIPKMLTEHLAEREYGYLCLTWSSCYLVIRHDSVLTTMILSSLMLQTPLEEVSLTMDQKVARTKSVPIKKLFGVLS</sequence>
<dbReference type="InterPro" id="IPR006553">
    <property type="entry name" value="Leu-rich_rpt_Cys-con_subtyp"/>
</dbReference>
<dbReference type="SUPFAM" id="SSF52047">
    <property type="entry name" value="RNI-like"/>
    <property type="match status" value="1"/>
</dbReference>
<name>A0A9Q0H3R0_9MAGN</name>
<dbReference type="PANTHER" id="PTHR12904:SF23">
    <property type="entry name" value="PROTEIN ZER-1 HOMOLOG"/>
    <property type="match status" value="1"/>
</dbReference>
<reference evidence="1" key="1">
    <citation type="journal article" date="2023" name="Plant J.">
        <title>The genome of the king protea, Protea cynaroides.</title>
        <authorList>
            <person name="Chang J."/>
            <person name="Duong T.A."/>
            <person name="Schoeman C."/>
            <person name="Ma X."/>
            <person name="Roodt D."/>
            <person name="Barker N."/>
            <person name="Li Z."/>
            <person name="Van de Peer Y."/>
            <person name="Mizrachi E."/>
        </authorList>
    </citation>
    <scope>NUCLEOTIDE SEQUENCE</scope>
    <source>
        <tissue evidence="1">Young leaves</tissue>
    </source>
</reference>
<gene>
    <name evidence="1" type="ORF">NE237_013357</name>
</gene>
<evidence type="ECO:0000313" key="2">
    <source>
        <dbReference type="Proteomes" id="UP001141806"/>
    </source>
</evidence>
<dbReference type="Gene3D" id="3.80.10.10">
    <property type="entry name" value="Ribonuclease Inhibitor"/>
    <property type="match status" value="4"/>
</dbReference>
<dbReference type="InterPro" id="IPR032675">
    <property type="entry name" value="LRR_dom_sf"/>
</dbReference>
<organism evidence="1 2">
    <name type="scientific">Protea cynaroides</name>
    <dbReference type="NCBI Taxonomy" id="273540"/>
    <lineage>
        <taxon>Eukaryota</taxon>
        <taxon>Viridiplantae</taxon>
        <taxon>Streptophyta</taxon>
        <taxon>Embryophyta</taxon>
        <taxon>Tracheophyta</taxon>
        <taxon>Spermatophyta</taxon>
        <taxon>Magnoliopsida</taxon>
        <taxon>Proteales</taxon>
        <taxon>Proteaceae</taxon>
        <taxon>Protea</taxon>
    </lineage>
</organism>
<proteinExistence type="predicted"/>
<evidence type="ECO:0000313" key="1">
    <source>
        <dbReference type="EMBL" id="KAJ4956574.1"/>
    </source>
</evidence>
<dbReference type="OrthoDB" id="550575at2759"/>
<dbReference type="AlphaFoldDB" id="A0A9Q0H3R0"/>
<keyword evidence="2" id="KW-1185">Reference proteome</keyword>
<dbReference type="Pfam" id="PF13516">
    <property type="entry name" value="LRR_6"/>
    <property type="match status" value="2"/>
</dbReference>
<accession>A0A9Q0H3R0</accession>
<dbReference type="EMBL" id="JAMYWD010000011">
    <property type="protein sequence ID" value="KAJ4956574.1"/>
    <property type="molecule type" value="Genomic_DNA"/>
</dbReference>
<dbReference type="InterPro" id="IPR051341">
    <property type="entry name" value="Zyg-11_UBL_adapter"/>
</dbReference>
<dbReference type="SMART" id="SM00367">
    <property type="entry name" value="LRR_CC"/>
    <property type="match status" value="7"/>
</dbReference>
<dbReference type="PANTHER" id="PTHR12904">
    <property type="match status" value="1"/>
</dbReference>
<dbReference type="InterPro" id="IPR001611">
    <property type="entry name" value="Leu-rich_rpt"/>
</dbReference>
<comment type="caution">
    <text evidence="1">The sequence shown here is derived from an EMBL/GenBank/DDBJ whole genome shotgun (WGS) entry which is preliminary data.</text>
</comment>
<dbReference type="SUPFAM" id="SSF52058">
    <property type="entry name" value="L domain-like"/>
    <property type="match status" value="1"/>
</dbReference>